<dbReference type="SUPFAM" id="SSF54909">
    <property type="entry name" value="Dimeric alpha+beta barrel"/>
    <property type="match status" value="1"/>
</dbReference>
<dbReference type="Gene3D" id="3.30.70.100">
    <property type="match status" value="1"/>
</dbReference>
<accession>A0A4Q2M4N9</accession>
<organism evidence="3 4">
    <name type="scientific">Agromyces atrinae</name>
    <dbReference type="NCBI Taxonomy" id="592376"/>
    <lineage>
        <taxon>Bacteria</taxon>
        <taxon>Bacillati</taxon>
        <taxon>Actinomycetota</taxon>
        <taxon>Actinomycetes</taxon>
        <taxon>Micrococcales</taxon>
        <taxon>Microbacteriaceae</taxon>
        <taxon>Agromyces</taxon>
    </lineage>
</organism>
<protein>
    <submittedName>
        <fullName evidence="3">NIPSNAP family protein</fullName>
    </submittedName>
</protein>
<dbReference type="Pfam" id="PF07978">
    <property type="entry name" value="NIPSNAP"/>
    <property type="match status" value="1"/>
</dbReference>
<name>A0A4Q2M4N9_9MICO</name>
<gene>
    <name evidence="2" type="ORF">BJ972_001630</name>
    <name evidence="3" type="ORF">ESP50_08300</name>
</gene>
<evidence type="ECO:0000313" key="4">
    <source>
        <dbReference type="Proteomes" id="UP000292686"/>
    </source>
</evidence>
<dbReference type="InterPro" id="IPR011008">
    <property type="entry name" value="Dimeric_a/b-barrel"/>
</dbReference>
<dbReference type="AlphaFoldDB" id="A0A4Q2M4N9"/>
<proteinExistence type="predicted"/>
<evidence type="ECO:0000259" key="1">
    <source>
        <dbReference type="Pfam" id="PF07978"/>
    </source>
</evidence>
<dbReference type="EMBL" id="JACCBI010000001">
    <property type="protein sequence ID" value="NYD67111.1"/>
    <property type="molecule type" value="Genomic_DNA"/>
</dbReference>
<evidence type="ECO:0000313" key="5">
    <source>
        <dbReference type="Proteomes" id="UP000581087"/>
    </source>
</evidence>
<evidence type="ECO:0000313" key="3">
    <source>
        <dbReference type="EMBL" id="RXZ87044.1"/>
    </source>
</evidence>
<reference evidence="2 5" key="2">
    <citation type="submission" date="2020-07" db="EMBL/GenBank/DDBJ databases">
        <title>Sequencing the genomes of 1000 actinobacteria strains.</title>
        <authorList>
            <person name="Klenk H.-P."/>
        </authorList>
    </citation>
    <scope>NUCLEOTIDE SEQUENCE [LARGE SCALE GENOMIC DNA]</scope>
    <source>
        <strain evidence="2 5">DSM 23870</strain>
    </source>
</reference>
<dbReference type="InterPro" id="IPR012577">
    <property type="entry name" value="NIPSNAP"/>
</dbReference>
<comment type="caution">
    <text evidence="3">The sequence shown here is derived from an EMBL/GenBank/DDBJ whole genome shotgun (WGS) entry which is preliminary data.</text>
</comment>
<dbReference type="Proteomes" id="UP000581087">
    <property type="component" value="Unassembled WGS sequence"/>
</dbReference>
<sequence>MITIHLRYEIDPNQVEAFERYGRIWIRLVERFGGVHHGYFLPSEGDNDVAYALFTFESLAAYEQYRIAAASDAECLAAFEFARETGCIRRYERRFLSPVFADDTGDTAHRRLP</sequence>
<evidence type="ECO:0000313" key="2">
    <source>
        <dbReference type="EMBL" id="NYD67111.1"/>
    </source>
</evidence>
<reference evidence="3 4" key="1">
    <citation type="submission" date="2019-01" db="EMBL/GenBank/DDBJ databases">
        <title>Agromyces.</title>
        <authorList>
            <person name="Li J."/>
        </authorList>
    </citation>
    <scope>NUCLEOTIDE SEQUENCE [LARGE SCALE GENOMIC DNA]</scope>
    <source>
        <strain evidence="3 4">DSM 23870</strain>
    </source>
</reference>
<dbReference type="EMBL" id="SDPM01000003">
    <property type="protein sequence ID" value="RXZ87044.1"/>
    <property type="molecule type" value="Genomic_DNA"/>
</dbReference>
<feature type="domain" description="NIPSNAP" evidence="1">
    <location>
        <begin position="7"/>
        <end position="99"/>
    </location>
</feature>
<dbReference type="OrthoDB" id="9798776at2"/>
<keyword evidence="4" id="KW-1185">Reference proteome</keyword>
<dbReference type="Proteomes" id="UP000292686">
    <property type="component" value="Unassembled WGS sequence"/>
</dbReference>
<dbReference type="RefSeq" id="WP_129173973.1">
    <property type="nucleotide sequence ID" value="NZ_JACCBI010000001.1"/>
</dbReference>